<feature type="compositionally biased region" description="Low complexity" evidence="2">
    <location>
        <begin position="1254"/>
        <end position="1263"/>
    </location>
</feature>
<name>A0A7F5RJE1_AGRPL</name>
<dbReference type="PANTHER" id="PTHR12635">
    <property type="entry name" value="RHO-GTPASE-ACTIVATING PROTEIN 6 FAMILY MEMBER"/>
    <property type="match status" value="1"/>
</dbReference>
<dbReference type="InterPro" id="IPR008936">
    <property type="entry name" value="Rho_GTPase_activation_prot"/>
</dbReference>
<evidence type="ECO:0000256" key="2">
    <source>
        <dbReference type="SAM" id="MobiDB-lite"/>
    </source>
</evidence>
<feature type="compositionally biased region" description="Basic and acidic residues" evidence="2">
    <location>
        <begin position="1066"/>
        <end position="1084"/>
    </location>
</feature>
<dbReference type="PANTHER" id="PTHR12635:SF7">
    <property type="entry name" value="RHO GTPASE ACTIVATING PROTEIN 6-RELATED"/>
    <property type="match status" value="1"/>
</dbReference>
<feature type="compositionally biased region" description="Basic and acidic residues" evidence="2">
    <location>
        <begin position="326"/>
        <end position="335"/>
    </location>
</feature>
<dbReference type="Pfam" id="PF00620">
    <property type="entry name" value="RhoGAP"/>
    <property type="match status" value="1"/>
</dbReference>
<evidence type="ECO:0000313" key="4">
    <source>
        <dbReference type="Proteomes" id="UP000192223"/>
    </source>
</evidence>
<keyword evidence="4" id="KW-1185">Reference proteome</keyword>
<feature type="region of interest" description="Disordered" evidence="2">
    <location>
        <begin position="653"/>
        <end position="672"/>
    </location>
</feature>
<dbReference type="RefSeq" id="XP_025835980.1">
    <property type="nucleotide sequence ID" value="XM_025980195.1"/>
</dbReference>
<feature type="compositionally biased region" description="Basic and acidic residues" evidence="2">
    <location>
        <begin position="366"/>
        <end position="380"/>
    </location>
</feature>
<sequence length="1462" mass="164208">MAEQSSSRSRRKSHLSRNSSLDSPDDSISAAMLKSVKEKKPKKKERWLLTRKTWRYMADAGRKLIPDGSHNRVEDIPKIEAHFQELCRREPGFLLWRKNSYPGAFSRKSYRKRKDRLKGGYRKSISTDDFGRSVERPKDLPLFATSGGRTDMYKLNQQLTKSKSAWELSDEPLEQQLIEMLEKYLYVSGQSHIGQNTSSSLTSLDYQQLMEKLQTHLGTVSKSISQPYITTTRREGVHFEGDHITKSLTETLSRYFSQSPKRDKVISDFLTDRKALEKLYFELRQAKGFRSNRTGFYTGTKPHVNKWYPWKSSWKSPPSSLPTSPRGREVTFEEPKISYRNSRAQTEKLSDEQLFQIEQEYKRELAEREEQEKKEMKEYKPPAARRRSSVDNDDVSQSVSDTIKRYLRMARKKSVDADKNDRFKRINYDRNLRNIKAKGEITKPGDDDGLNKGCQTNEDWIMTYRDLEFDEPEPDTFSDPDSCFTSSRNSIDIGNSESTHSGFLTNLSNLIYGKSNDKSLSSSAANNTAAMQKSKSSSSVVHHGSRLVAKKIFRSRSKSQTRASTAHLTWTPQGNCTWNNVTGRQVLLNDTTLLQLSEVERRVLRQVALAKLQALNLGVNIKIPTDSTSSPTSHKPKRRAYLLKRKALTTGFFEGSKKEGEKEKEGSTSSGGLVFGIPLSQCVENDRLTKAAARTSPLRQRGESTLTRQGSRGSFSSLNEAPKDENGSCDSLMIKEKELTGSVPGLLDSISNYGSTADLNAAVQSEEPAVPNILNVCLRHLQINGLHTLGIFRVSTSKKRVRQLREDFDCGRETTLDEEQCPHDVATLLKEYLRDLPDPLLCRDLYHVFVQTQRIRNRRLQFEALQHLIQLLPTPNRDTLWALLIFLADVARHSNDQTDPSGESIQGNKMDSNNLATVFAPNILHCNKPGAKDVEKPEDRIDVINVVRTLIDYNEKLFTISAELLDEVYVHMMDSHPEILESLLNRRININAASDDYADDVDSESNSAPLTPTVPSSHMSIEHVLMNDSDGFNTPPESRRTWSREEFLHEMAATGGPNMGMRIRHKEKDRLRDKSTKKKQREDGITVISRMHSHDSSTTSKNRSSSMDSSSSQYDNLDSSRTQNDSSRKESYASEADGVIRASLTIPVQQGNQPLSLSLDHTDIPYIEDSAGWGYNSEGPRQMHPLRRATDLTRNRQGSVGSDSSVGSQIQVINNRVVQGYDSALGSSVTISSPPHYTTPSSVGSSIAEAGFHSSPPSWASSPPTSPDYSSIAVNYIPEEVQSKITLKSTPTPKSTPKAQKISIATIPEPRYVKIIKEPIPLQPTTADIQKSFSAASITRNLSGISGPQEREQKFTTSISSIGNAVLKSRTADFERIAKVEAKTSKPVSTTTTTTTANSDKKKYTKRRYTDSRHPTKHIPDAETLESATTKSVSKASDSVKSSTQATPVYKRRELISSVQTK</sequence>
<gene>
    <name evidence="5" type="primary">LOC108739746</name>
</gene>
<dbReference type="SMART" id="SM00324">
    <property type="entry name" value="RhoGAP"/>
    <property type="match status" value="1"/>
</dbReference>
<dbReference type="KEGG" id="apln:108739746"/>
<feature type="region of interest" description="Disordered" evidence="2">
    <location>
        <begin position="1240"/>
        <end position="1265"/>
    </location>
</feature>
<feature type="region of interest" description="Disordered" evidence="2">
    <location>
        <begin position="1383"/>
        <end position="1449"/>
    </location>
</feature>
<feature type="compositionally biased region" description="Polar residues" evidence="2">
    <location>
        <begin position="703"/>
        <end position="719"/>
    </location>
</feature>
<feature type="region of interest" description="Disordered" evidence="2">
    <location>
        <begin position="691"/>
        <end position="729"/>
    </location>
</feature>
<proteinExistence type="predicted"/>
<evidence type="ECO:0000259" key="3">
    <source>
        <dbReference type="PROSITE" id="PS50238"/>
    </source>
</evidence>
<dbReference type="SUPFAM" id="SSF48350">
    <property type="entry name" value="GTPase activation domain, GAP"/>
    <property type="match status" value="1"/>
</dbReference>
<dbReference type="FunCoup" id="A0A7F5RJE1">
    <property type="interactions" value="3"/>
</dbReference>
<feature type="compositionally biased region" description="Low complexity" evidence="2">
    <location>
        <begin position="1096"/>
        <end position="1120"/>
    </location>
</feature>
<keyword evidence="1" id="KW-0343">GTPase activation</keyword>
<feature type="compositionally biased region" description="Basic and acidic residues" evidence="2">
    <location>
        <begin position="1408"/>
        <end position="1421"/>
    </location>
</feature>
<feature type="domain" description="Rho-GAP" evidence="3">
    <location>
        <begin position="757"/>
        <end position="958"/>
    </location>
</feature>
<feature type="compositionally biased region" description="Low complexity" evidence="2">
    <location>
        <begin position="314"/>
        <end position="325"/>
    </location>
</feature>
<evidence type="ECO:0000313" key="5">
    <source>
        <dbReference type="RefSeq" id="XP_025835980.1"/>
    </source>
</evidence>
<feature type="compositionally biased region" description="Basic and acidic residues" evidence="2">
    <location>
        <begin position="655"/>
        <end position="666"/>
    </location>
</feature>
<dbReference type="InterPro" id="IPR037863">
    <property type="entry name" value="RHOGAP6/36"/>
</dbReference>
<reference evidence="5" key="1">
    <citation type="submission" date="2025-08" db="UniProtKB">
        <authorList>
            <consortium name="RefSeq"/>
        </authorList>
    </citation>
    <scope>IDENTIFICATION</scope>
    <source>
        <tissue evidence="5">Entire body</tissue>
    </source>
</reference>
<feature type="compositionally biased region" description="Low complexity" evidence="2">
    <location>
        <begin position="1427"/>
        <end position="1444"/>
    </location>
</feature>
<dbReference type="Proteomes" id="UP000192223">
    <property type="component" value="Unplaced"/>
</dbReference>
<dbReference type="GO" id="GO:0005096">
    <property type="term" value="F:GTPase activator activity"/>
    <property type="evidence" value="ECO:0007669"/>
    <property type="project" value="UniProtKB-KW"/>
</dbReference>
<accession>A0A7F5RJE1</accession>
<evidence type="ECO:0000256" key="1">
    <source>
        <dbReference type="ARBA" id="ARBA00022468"/>
    </source>
</evidence>
<dbReference type="OrthoDB" id="10024839at2759"/>
<protein>
    <submittedName>
        <fullName evidence="5">Uncharacterized protein LOC108739746 isoform X1</fullName>
    </submittedName>
</protein>
<dbReference type="InterPro" id="IPR000198">
    <property type="entry name" value="RhoGAP_dom"/>
</dbReference>
<dbReference type="CTD" id="43781"/>
<feature type="region of interest" description="Disordered" evidence="2">
    <location>
        <begin position="1"/>
        <end position="44"/>
    </location>
</feature>
<dbReference type="Gene3D" id="1.10.555.10">
    <property type="entry name" value="Rho GTPase activation protein"/>
    <property type="match status" value="1"/>
</dbReference>
<organism evidence="4 5">
    <name type="scientific">Agrilus planipennis</name>
    <name type="common">Emerald ash borer</name>
    <name type="synonym">Agrilus marcopoli</name>
    <dbReference type="NCBI Taxonomy" id="224129"/>
    <lineage>
        <taxon>Eukaryota</taxon>
        <taxon>Metazoa</taxon>
        <taxon>Ecdysozoa</taxon>
        <taxon>Arthropoda</taxon>
        <taxon>Hexapoda</taxon>
        <taxon>Insecta</taxon>
        <taxon>Pterygota</taxon>
        <taxon>Neoptera</taxon>
        <taxon>Endopterygota</taxon>
        <taxon>Coleoptera</taxon>
        <taxon>Polyphaga</taxon>
        <taxon>Elateriformia</taxon>
        <taxon>Buprestoidea</taxon>
        <taxon>Buprestidae</taxon>
        <taxon>Agrilinae</taxon>
        <taxon>Agrilus</taxon>
    </lineage>
</organism>
<dbReference type="GeneID" id="108739746"/>
<feature type="region of interest" description="Disordered" evidence="2">
    <location>
        <begin position="314"/>
        <end position="335"/>
    </location>
</feature>
<feature type="region of interest" description="Disordered" evidence="2">
    <location>
        <begin position="366"/>
        <end position="397"/>
    </location>
</feature>
<dbReference type="PROSITE" id="PS50238">
    <property type="entry name" value="RHOGAP"/>
    <property type="match status" value="1"/>
</dbReference>
<dbReference type="GO" id="GO:0007165">
    <property type="term" value="P:signal transduction"/>
    <property type="evidence" value="ECO:0007669"/>
    <property type="project" value="InterPro"/>
</dbReference>
<feature type="region of interest" description="Disordered" evidence="2">
    <location>
        <begin position="521"/>
        <end position="540"/>
    </location>
</feature>
<dbReference type="InParanoid" id="A0A7F5RJE1"/>
<feature type="region of interest" description="Disordered" evidence="2">
    <location>
        <begin position="1051"/>
        <end position="1135"/>
    </location>
</feature>